<dbReference type="CDD" id="cd00112">
    <property type="entry name" value="LDLa"/>
    <property type="match status" value="1"/>
</dbReference>
<dbReference type="PROSITE" id="PS50041">
    <property type="entry name" value="C_TYPE_LECTIN_2"/>
    <property type="match status" value="1"/>
</dbReference>
<dbReference type="Gene3D" id="4.10.400.10">
    <property type="entry name" value="Low-density Lipoprotein Receptor"/>
    <property type="match status" value="1"/>
</dbReference>
<dbReference type="Gene3D" id="1.20.58.390">
    <property type="entry name" value="Neurotransmitter-gated ion-channel transmembrane domain"/>
    <property type="match status" value="1"/>
</dbReference>
<evidence type="ECO:0000256" key="13">
    <source>
        <dbReference type="SAM" id="MobiDB-lite"/>
    </source>
</evidence>
<evidence type="ECO:0000256" key="10">
    <source>
        <dbReference type="ARBA" id="ARBA00023157"/>
    </source>
</evidence>
<feature type="compositionally biased region" description="Pro residues" evidence="13">
    <location>
        <begin position="1015"/>
        <end position="1028"/>
    </location>
</feature>
<dbReference type="SMART" id="SM00034">
    <property type="entry name" value="CLECT"/>
    <property type="match status" value="1"/>
</dbReference>
<dbReference type="SUPFAM" id="SSF63712">
    <property type="entry name" value="Nicotinic receptor ligand binding domain-like"/>
    <property type="match status" value="1"/>
</dbReference>
<accession>A0A3R7NXG7</accession>
<keyword evidence="17" id="KW-1185">Reference proteome</keyword>
<dbReference type="InterPro" id="IPR036734">
    <property type="entry name" value="Neur_chan_lig-bd_sf"/>
</dbReference>
<dbReference type="SUPFAM" id="SSF90112">
    <property type="entry name" value="Neurotransmitter-gated ion-channel transmembrane pore"/>
    <property type="match status" value="1"/>
</dbReference>
<dbReference type="InterPro" id="IPR023415">
    <property type="entry name" value="LDLR_class-A_CS"/>
</dbReference>
<evidence type="ECO:0000256" key="3">
    <source>
        <dbReference type="ARBA" id="ARBA00022448"/>
    </source>
</evidence>
<dbReference type="Gene3D" id="2.70.170.10">
    <property type="entry name" value="Neurotransmitter-gated ion-channel ligand-binding domain"/>
    <property type="match status" value="1"/>
</dbReference>
<dbReference type="InterPro" id="IPR006202">
    <property type="entry name" value="Neur_chan_lig-bd"/>
</dbReference>
<evidence type="ECO:0000256" key="8">
    <source>
        <dbReference type="ARBA" id="ARBA00023065"/>
    </source>
</evidence>
<dbReference type="InterPro" id="IPR001304">
    <property type="entry name" value="C-type_lectin-like"/>
</dbReference>
<dbReference type="Gene3D" id="2.60.120.200">
    <property type="match status" value="1"/>
</dbReference>
<dbReference type="EMBL" id="QCYY01002563">
    <property type="protein sequence ID" value="ROT69455.1"/>
    <property type="molecule type" value="Genomic_DNA"/>
</dbReference>
<feature type="disulfide bond" evidence="12">
    <location>
        <begin position="424"/>
        <end position="439"/>
    </location>
</feature>
<feature type="transmembrane region" description="Helical" evidence="14">
    <location>
        <begin position="694"/>
        <end position="712"/>
    </location>
</feature>
<evidence type="ECO:0000256" key="2">
    <source>
        <dbReference type="ARBA" id="ARBA00004236"/>
    </source>
</evidence>
<dbReference type="InterPro" id="IPR018000">
    <property type="entry name" value="Neurotransmitter_ion_chnl_CS"/>
</dbReference>
<evidence type="ECO:0000256" key="11">
    <source>
        <dbReference type="ARBA" id="ARBA00023303"/>
    </source>
</evidence>
<dbReference type="InterPro" id="IPR036719">
    <property type="entry name" value="Neuro-gated_channel_TM_sf"/>
</dbReference>
<evidence type="ECO:0000256" key="6">
    <source>
        <dbReference type="ARBA" id="ARBA00022729"/>
    </source>
</evidence>
<organism evidence="16 17">
    <name type="scientific">Penaeus vannamei</name>
    <name type="common">Whiteleg shrimp</name>
    <name type="synonym">Litopenaeus vannamei</name>
    <dbReference type="NCBI Taxonomy" id="6689"/>
    <lineage>
        <taxon>Eukaryota</taxon>
        <taxon>Metazoa</taxon>
        <taxon>Ecdysozoa</taxon>
        <taxon>Arthropoda</taxon>
        <taxon>Crustacea</taxon>
        <taxon>Multicrustacea</taxon>
        <taxon>Malacostraca</taxon>
        <taxon>Eumalacostraca</taxon>
        <taxon>Eucarida</taxon>
        <taxon>Decapoda</taxon>
        <taxon>Dendrobranchiata</taxon>
        <taxon>Penaeoidea</taxon>
        <taxon>Penaeidae</taxon>
        <taxon>Penaeus</taxon>
    </lineage>
</organism>
<keyword evidence="16" id="KW-0675">Receptor</keyword>
<proteinExistence type="predicted"/>
<dbReference type="InterPro" id="IPR001759">
    <property type="entry name" value="PTX_dom"/>
</dbReference>
<evidence type="ECO:0000256" key="4">
    <source>
        <dbReference type="ARBA" id="ARBA00022475"/>
    </source>
</evidence>
<dbReference type="Pfam" id="PF02931">
    <property type="entry name" value="Neur_chan_LBD"/>
    <property type="match status" value="1"/>
</dbReference>
<dbReference type="PROSITE" id="PS00236">
    <property type="entry name" value="NEUROTR_ION_CHANNEL"/>
    <property type="match status" value="1"/>
</dbReference>
<dbReference type="SUPFAM" id="SSF49899">
    <property type="entry name" value="Concanavalin A-like lectins/glucanases"/>
    <property type="match status" value="1"/>
</dbReference>
<feature type="region of interest" description="Disordered" evidence="13">
    <location>
        <begin position="888"/>
        <end position="1035"/>
    </location>
</feature>
<dbReference type="GO" id="GO:0004888">
    <property type="term" value="F:transmembrane signaling receptor activity"/>
    <property type="evidence" value="ECO:0007669"/>
    <property type="project" value="InterPro"/>
</dbReference>
<dbReference type="PROSITE" id="PS50068">
    <property type="entry name" value="LDLRA_2"/>
    <property type="match status" value="1"/>
</dbReference>
<feature type="compositionally biased region" description="Polar residues" evidence="13">
    <location>
        <begin position="919"/>
        <end position="931"/>
    </location>
</feature>
<dbReference type="InterPro" id="IPR036055">
    <property type="entry name" value="LDL_receptor-like_sf"/>
</dbReference>
<evidence type="ECO:0000256" key="9">
    <source>
        <dbReference type="ARBA" id="ARBA00023136"/>
    </source>
</evidence>
<gene>
    <name evidence="16" type="ORF">C7M84_012348</name>
</gene>
<dbReference type="InterPro" id="IPR006201">
    <property type="entry name" value="Neur_channel"/>
</dbReference>
<keyword evidence="4" id="KW-1003">Cell membrane</keyword>
<dbReference type="Pfam" id="PF00057">
    <property type="entry name" value="Ldl_recept_a"/>
    <property type="match status" value="1"/>
</dbReference>
<keyword evidence="3" id="KW-0813">Transport</keyword>
<keyword evidence="11" id="KW-0407">Ion channel</keyword>
<dbReference type="GO" id="GO:0005254">
    <property type="term" value="F:chloride channel activity"/>
    <property type="evidence" value="ECO:0007669"/>
    <property type="project" value="UniProtKB-ARBA"/>
</dbReference>
<dbReference type="GO" id="GO:0005230">
    <property type="term" value="F:extracellular ligand-gated monoatomic ion channel activity"/>
    <property type="evidence" value="ECO:0007669"/>
    <property type="project" value="InterPro"/>
</dbReference>
<dbReference type="SUPFAM" id="SSF56436">
    <property type="entry name" value="C-type lectin-like"/>
    <property type="match status" value="1"/>
</dbReference>
<evidence type="ECO:0000256" key="14">
    <source>
        <dbReference type="SAM" id="Phobius"/>
    </source>
</evidence>
<dbReference type="Pfam" id="PF02932">
    <property type="entry name" value="Neur_chan_memb"/>
    <property type="match status" value="1"/>
</dbReference>
<dbReference type="InterPro" id="IPR038050">
    <property type="entry name" value="Neuro_actylchol_rec"/>
</dbReference>
<feature type="domain" description="C-type lectin" evidence="15">
    <location>
        <begin position="205"/>
        <end position="306"/>
    </location>
</feature>
<evidence type="ECO:0000256" key="12">
    <source>
        <dbReference type="PROSITE-ProRule" id="PRU00124"/>
    </source>
</evidence>
<dbReference type="GO" id="GO:0005886">
    <property type="term" value="C:plasma membrane"/>
    <property type="evidence" value="ECO:0007669"/>
    <property type="project" value="UniProtKB-SubCell"/>
</dbReference>
<keyword evidence="5 14" id="KW-0812">Transmembrane</keyword>
<dbReference type="InterPro" id="IPR013320">
    <property type="entry name" value="ConA-like_dom_sf"/>
</dbReference>
<evidence type="ECO:0000313" key="16">
    <source>
        <dbReference type="EMBL" id="ROT69455.1"/>
    </source>
</evidence>
<dbReference type="CDD" id="cd22541">
    <property type="entry name" value="SP5_N"/>
    <property type="match status" value="1"/>
</dbReference>
<reference evidence="16 17" key="2">
    <citation type="submission" date="2019-01" db="EMBL/GenBank/DDBJ databases">
        <title>The decoding of complex shrimp genome reveals the adaptation for benthos swimmer, frequently molting mechanism and breeding impact on genome.</title>
        <authorList>
            <person name="Sun Y."/>
            <person name="Gao Y."/>
            <person name="Yu Y."/>
        </authorList>
    </citation>
    <scope>NUCLEOTIDE SEQUENCE [LARGE SCALE GENOMIC DNA]</scope>
    <source>
        <tissue evidence="16">Muscle</tissue>
    </source>
</reference>
<keyword evidence="6" id="KW-0732">Signal</keyword>
<evidence type="ECO:0000313" key="17">
    <source>
        <dbReference type="Proteomes" id="UP000283509"/>
    </source>
</evidence>
<dbReference type="Pfam" id="PF13385">
    <property type="entry name" value="Laminin_G_3"/>
    <property type="match status" value="1"/>
</dbReference>
<feature type="compositionally biased region" description="Low complexity" evidence="13">
    <location>
        <begin position="973"/>
        <end position="990"/>
    </location>
</feature>
<dbReference type="CDD" id="cd00037">
    <property type="entry name" value="CLECT"/>
    <property type="match status" value="1"/>
</dbReference>
<dbReference type="PANTHER" id="PTHR18945">
    <property type="entry name" value="NEUROTRANSMITTER GATED ION CHANNEL"/>
    <property type="match status" value="1"/>
</dbReference>
<dbReference type="InterPro" id="IPR002172">
    <property type="entry name" value="LDrepeatLR_classA_rpt"/>
</dbReference>
<dbReference type="InterPro" id="IPR006029">
    <property type="entry name" value="Neurotrans-gated_channel_TM"/>
</dbReference>
<dbReference type="InterPro" id="IPR016187">
    <property type="entry name" value="CTDL_fold"/>
</dbReference>
<feature type="disulfide bond" evidence="12">
    <location>
        <begin position="405"/>
        <end position="417"/>
    </location>
</feature>
<keyword evidence="10 12" id="KW-1015">Disulfide bond</keyword>
<comment type="caution">
    <text evidence="16">The sequence shown here is derived from an EMBL/GenBank/DDBJ whole genome shotgun (WGS) entry which is preliminary data.</text>
</comment>
<dbReference type="OrthoDB" id="6347073at2759"/>
<dbReference type="SMART" id="SM00159">
    <property type="entry name" value="PTX"/>
    <property type="match status" value="1"/>
</dbReference>
<dbReference type="PROSITE" id="PS01209">
    <property type="entry name" value="LDLRA_1"/>
    <property type="match status" value="1"/>
</dbReference>
<feature type="compositionally biased region" description="Polar residues" evidence="13">
    <location>
        <begin position="994"/>
        <end position="1014"/>
    </location>
</feature>
<evidence type="ECO:0000256" key="1">
    <source>
        <dbReference type="ARBA" id="ARBA00004141"/>
    </source>
</evidence>
<dbReference type="GO" id="GO:0099095">
    <property type="term" value="F:ligand-gated monoatomic anion channel activity"/>
    <property type="evidence" value="ECO:0007669"/>
    <property type="project" value="UniProtKB-ARBA"/>
</dbReference>
<dbReference type="SUPFAM" id="SSF57424">
    <property type="entry name" value="LDL receptor-like module"/>
    <property type="match status" value="1"/>
</dbReference>
<feature type="transmembrane region" description="Helical" evidence="14">
    <location>
        <begin position="724"/>
        <end position="745"/>
    </location>
</feature>
<feature type="region of interest" description="Disordered" evidence="13">
    <location>
        <begin position="1061"/>
        <end position="1085"/>
    </location>
</feature>
<sequence>MALYRGSLDRSTRLYSLTVCARFKLFFLHESSTLLQLKDLAEGKDSMLIAELWVDKARATISHTWNFMPLDRQLWAYRWYHICFTYDHTSGLINTFLDGVVVQNSTYLVGRPVYGDYARIGQGYITQSSYSGDVSQVNVWDGVLSDAKIQAIARCRQDPQGDYISWESEWELQDATTYDLPLRQFCEREEGPIHFLFPDVYDYTAQYVCEALGTHLPIIDSLADSRALFEVTRTTWPELHVPYLWSALNDKKDEGLFVYSYDGTPGDPLVWATNEPNGLVYENCVAIIATGLIDVNCPLTRAALCTFREPKRFSFLGTCEEELRNIYFVAYQDRADSLYFRGYGSYYISKENGTWTWTDVVQDHVVATMEASDPDFPMGRRWWLLEREVCDQEPGGRRRLLLTPCDYEDFTCDDGTCISHHSRCDLKYDCRDESDELDCELVAFPQEYQKHLSPRPPGAAFDNLRLILDIAIETIDIETFGMIMQLSYEMEVSWFDDRLKYLNIKPEKDLNKLPMKNVLQIWIPIVQFLNTIGIHHTIVDEEATMLVKQRTPPFKRDESAPAEVDVFSGLENPISIRRKYSTRYTCDFDLTLYPFDEQFCDMHLLVEAGSVSHLELHPNSSVIYRGRALLNEYEVEEIYMVYNKSLQSNVMRIRVPMIRRYGYAILNIYIPSLILMAISYLTLFFRTSIFEARIMSTLTAMLVLATLFTQVSSSLPKTSYFKMVDIWLLFCIGLTFLVIIFHILIDKQMVKEETTTPVLKRVVYLLVNTWQSPRLCLRVPADPFPAGGGEARPPGVIPPASIITSLIFPLLLSPNNSRPRRTAMQPASVARAMPSRGTAVLQAERRHVKLHLNRTITAVSLGGSDAGRMLVERGSARITNERMAAGRSNAAPSFIPPTHLSPSNPPTLPLYLAHPPTGPSSLSIHQLTHSPSIPAHLPTSKPAISSTQPTLPPQTPLHPPKPTLQPTQPTPKPTLRQPAHPQTTLHQTQPTPNPLSRQPSHPQTHTQPSLSTQPTPKPTLPSCQPTPNPLSHQSISPLLLNPAHLLLQTQPRPMEFNLSLKGRPQQRQRSPHLLSGALLRPRARL</sequence>
<evidence type="ECO:0000256" key="5">
    <source>
        <dbReference type="ARBA" id="ARBA00022692"/>
    </source>
</evidence>
<evidence type="ECO:0000259" key="15">
    <source>
        <dbReference type="PROSITE" id="PS50041"/>
    </source>
</evidence>
<keyword evidence="8" id="KW-0406">Ion transport</keyword>
<dbReference type="InterPro" id="IPR016186">
    <property type="entry name" value="C-type_lectin-like/link_sf"/>
</dbReference>
<evidence type="ECO:0000256" key="7">
    <source>
        <dbReference type="ARBA" id="ARBA00022989"/>
    </source>
</evidence>
<feature type="transmembrane region" description="Helical" evidence="14">
    <location>
        <begin position="661"/>
        <end position="682"/>
    </location>
</feature>
<reference evidence="16 17" key="1">
    <citation type="submission" date="2018-04" db="EMBL/GenBank/DDBJ databases">
        <authorList>
            <person name="Zhang X."/>
            <person name="Yuan J."/>
            <person name="Li F."/>
            <person name="Xiang J."/>
        </authorList>
    </citation>
    <scope>NUCLEOTIDE SEQUENCE [LARGE SCALE GENOMIC DNA]</scope>
    <source>
        <tissue evidence="16">Muscle</tissue>
    </source>
</reference>
<comment type="subcellular location">
    <subcellularLocation>
        <location evidence="2">Cell membrane</location>
    </subcellularLocation>
    <subcellularLocation>
        <location evidence="1">Membrane</location>
        <topology evidence="1">Multi-pass membrane protein</topology>
    </subcellularLocation>
</comment>
<protein>
    <submittedName>
        <fullName evidence="16">Putative glycine receptor subunit alpha-3-like</fullName>
    </submittedName>
</protein>
<feature type="compositionally biased region" description="Pro residues" evidence="13">
    <location>
        <begin position="950"/>
        <end position="972"/>
    </location>
</feature>
<name>A0A3R7NXG7_PENVA</name>
<dbReference type="SMART" id="SM00192">
    <property type="entry name" value="LDLa"/>
    <property type="match status" value="1"/>
</dbReference>
<keyword evidence="9 14" id="KW-0472">Membrane</keyword>
<dbReference type="PRINTS" id="PR00253">
    <property type="entry name" value="GABAARECEPTR"/>
</dbReference>
<keyword evidence="7 14" id="KW-1133">Transmembrane helix</keyword>
<dbReference type="Proteomes" id="UP000283509">
    <property type="component" value="Unassembled WGS sequence"/>
</dbReference>
<dbReference type="AlphaFoldDB" id="A0A3R7NXG7"/>
<dbReference type="Gene3D" id="3.10.100.10">
    <property type="entry name" value="Mannose-Binding Protein A, subunit A"/>
    <property type="match status" value="1"/>
</dbReference>
<feature type="disulfide bond" evidence="12">
    <location>
        <begin position="412"/>
        <end position="430"/>
    </location>
</feature>
<dbReference type="InterPro" id="IPR006028">
    <property type="entry name" value="GABAA/Glycine_rcpt"/>
</dbReference>